<accession>A0ACB9RLD3</accession>
<proteinExistence type="predicted"/>
<protein>
    <submittedName>
        <fullName evidence="1">Uncharacterized protein</fullName>
    </submittedName>
</protein>
<sequence>MSTNNLVPCPDFLLPLLIALSLCLVAHPGSSANDQLERVFRVDDHGFRGDGKFDDTQIFRNIWKIACSSSREARILIPSGNTYVINPIDFGGPCQSKITLQISGNIVGPTDPEEWEGLDTTRWMYFHGIIHLTIEGGGIVNGRGDKWWERICKTGNACQEAPTAFKFHKCDDLTIRDLEIINGQHTHVTFTNCHRVTASDLKIQAPSTSPNTDGIHISSSHDIDISSSEIGTGDDCVSIVGNSSTIVIRDISCGPGHGISIGSLGISNSWSQVRDVIVQSSILSETEFGLRIKTWQGGSGFAKDIIFQNVLMKNVGHPIVINQYYCDSFVPCLNQTSAVKVANISFVNIKGTTATSLAMMFACSDNSPCEGLYLEDVHLESYYGGKTRSFCWMAQGSTSGLVQPPPCFSPDDSFIKQETSPGSAAQSI</sequence>
<name>A0ACB9RLD3_9MYRT</name>
<gene>
    <name evidence="1" type="ORF">MLD38_005601</name>
</gene>
<dbReference type="Proteomes" id="UP001057402">
    <property type="component" value="Chromosome 3"/>
</dbReference>
<keyword evidence="2" id="KW-1185">Reference proteome</keyword>
<organism evidence="1 2">
    <name type="scientific">Melastoma candidum</name>
    <dbReference type="NCBI Taxonomy" id="119954"/>
    <lineage>
        <taxon>Eukaryota</taxon>
        <taxon>Viridiplantae</taxon>
        <taxon>Streptophyta</taxon>
        <taxon>Embryophyta</taxon>
        <taxon>Tracheophyta</taxon>
        <taxon>Spermatophyta</taxon>
        <taxon>Magnoliopsida</taxon>
        <taxon>eudicotyledons</taxon>
        <taxon>Gunneridae</taxon>
        <taxon>Pentapetalae</taxon>
        <taxon>rosids</taxon>
        <taxon>malvids</taxon>
        <taxon>Myrtales</taxon>
        <taxon>Melastomataceae</taxon>
        <taxon>Melastomatoideae</taxon>
        <taxon>Melastomateae</taxon>
        <taxon>Melastoma</taxon>
    </lineage>
</organism>
<evidence type="ECO:0000313" key="1">
    <source>
        <dbReference type="EMBL" id="KAI4379283.1"/>
    </source>
</evidence>
<comment type="caution">
    <text evidence="1">The sequence shown here is derived from an EMBL/GenBank/DDBJ whole genome shotgun (WGS) entry which is preliminary data.</text>
</comment>
<dbReference type="EMBL" id="CM042882">
    <property type="protein sequence ID" value="KAI4379283.1"/>
    <property type="molecule type" value="Genomic_DNA"/>
</dbReference>
<evidence type="ECO:0000313" key="2">
    <source>
        <dbReference type="Proteomes" id="UP001057402"/>
    </source>
</evidence>
<reference evidence="2" key="1">
    <citation type="journal article" date="2023" name="Front. Plant Sci.">
        <title>Chromosomal-level genome assembly of Melastoma candidum provides insights into trichome evolution.</title>
        <authorList>
            <person name="Zhong Y."/>
            <person name="Wu W."/>
            <person name="Sun C."/>
            <person name="Zou P."/>
            <person name="Liu Y."/>
            <person name="Dai S."/>
            <person name="Zhou R."/>
        </authorList>
    </citation>
    <scope>NUCLEOTIDE SEQUENCE [LARGE SCALE GENOMIC DNA]</scope>
</reference>